<accession>A0A9P4GXR8</accession>
<dbReference type="PRINTS" id="PR00320">
    <property type="entry name" value="GPROTEINBRPT"/>
</dbReference>
<feature type="repeat" description="WD" evidence="3">
    <location>
        <begin position="41"/>
        <end position="82"/>
    </location>
</feature>
<dbReference type="PROSITE" id="PS50082">
    <property type="entry name" value="WD_REPEATS_2"/>
    <property type="match status" value="6"/>
</dbReference>
<feature type="repeat" description="WD" evidence="3">
    <location>
        <begin position="217"/>
        <end position="248"/>
    </location>
</feature>
<evidence type="ECO:0000313" key="5">
    <source>
        <dbReference type="Proteomes" id="UP000799777"/>
    </source>
</evidence>
<comment type="caution">
    <text evidence="4">The sequence shown here is derived from an EMBL/GenBank/DDBJ whole genome shotgun (WGS) entry which is preliminary data.</text>
</comment>
<dbReference type="SUPFAM" id="SSF50978">
    <property type="entry name" value="WD40 repeat-like"/>
    <property type="match status" value="1"/>
</dbReference>
<dbReference type="InterPro" id="IPR001680">
    <property type="entry name" value="WD40_rpt"/>
</dbReference>
<gene>
    <name evidence="4" type="ORF">EK21DRAFT_11153</name>
</gene>
<feature type="non-terminal residue" evidence="4">
    <location>
        <position position="275"/>
    </location>
</feature>
<dbReference type="InterPro" id="IPR020472">
    <property type="entry name" value="WD40_PAC1"/>
</dbReference>
<keyword evidence="2" id="KW-0677">Repeat</keyword>
<evidence type="ECO:0000256" key="2">
    <source>
        <dbReference type="ARBA" id="ARBA00022737"/>
    </source>
</evidence>
<evidence type="ECO:0000256" key="1">
    <source>
        <dbReference type="ARBA" id="ARBA00022574"/>
    </source>
</evidence>
<name>A0A9P4GXR8_9PLEO</name>
<feature type="repeat" description="WD" evidence="3">
    <location>
        <begin position="84"/>
        <end position="114"/>
    </location>
</feature>
<dbReference type="EMBL" id="ML978289">
    <property type="protein sequence ID" value="KAF2024608.1"/>
    <property type="molecule type" value="Genomic_DNA"/>
</dbReference>
<dbReference type="Pfam" id="PF00400">
    <property type="entry name" value="WD40"/>
    <property type="match status" value="6"/>
</dbReference>
<organism evidence="4 5">
    <name type="scientific">Setomelanomma holmii</name>
    <dbReference type="NCBI Taxonomy" id="210430"/>
    <lineage>
        <taxon>Eukaryota</taxon>
        <taxon>Fungi</taxon>
        <taxon>Dikarya</taxon>
        <taxon>Ascomycota</taxon>
        <taxon>Pezizomycotina</taxon>
        <taxon>Dothideomycetes</taxon>
        <taxon>Pleosporomycetidae</taxon>
        <taxon>Pleosporales</taxon>
        <taxon>Pleosporineae</taxon>
        <taxon>Phaeosphaeriaceae</taxon>
        <taxon>Setomelanomma</taxon>
    </lineage>
</organism>
<feature type="repeat" description="WD" evidence="3">
    <location>
        <begin position="1"/>
        <end position="30"/>
    </location>
</feature>
<dbReference type="CDD" id="cd00200">
    <property type="entry name" value="WD40"/>
    <property type="match status" value="1"/>
</dbReference>
<feature type="repeat" description="WD" evidence="3">
    <location>
        <begin position="135"/>
        <end position="174"/>
    </location>
</feature>
<keyword evidence="5" id="KW-1185">Reference proteome</keyword>
<dbReference type="InterPro" id="IPR015943">
    <property type="entry name" value="WD40/YVTN_repeat-like_dom_sf"/>
</dbReference>
<sequence>EGHTDLVYTLCQTQIFIISGSRDQSIRVWNASMLRLEYPPLMGHSSSVFSVAADDGQDIIVSCGGDGSIIFWQLSTGEMKKKIPQAHADSVLNVKLSDQYLVSASKDCTAKIWSRASWEPSGERRASEPFPHSVLRGHSAPVNAAVLSANEVITACGDRQIRVFDIGSGQCLRQMSSHEKTIAALTISDDGQFIISAGGDADIVIHHKTSGREVARLRGHENLIRTVIAIAESNLIVSGSYDETVAIWACNEDGVWKKERSLDIKETQRSLGLDL</sequence>
<dbReference type="Gene3D" id="2.130.10.10">
    <property type="entry name" value="YVTN repeat-like/Quinoprotein amine dehydrogenase"/>
    <property type="match status" value="2"/>
</dbReference>
<feature type="repeat" description="WD" evidence="3">
    <location>
        <begin position="175"/>
        <end position="216"/>
    </location>
</feature>
<keyword evidence="1 3" id="KW-0853">WD repeat</keyword>
<dbReference type="PROSITE" id="PS50294">
    <property type="entry name" value="WD_REPEATS_REGION"/>
    <property type="match status" value="2"/>
</dbReference>
<evidence type="ECO:0000313" key="4">
    <source>
        <dbReference type="EMBL" id="KAF2024608.1"/>
    </source>
</evidence>
<dbReference type="SMART" id="SM00320">
    <property type="entry name" value="WD40"/>
    <property type="match status" value="6"/>
</dbReference>
<dbReference type="InterPro" id="IPR036322">
    <property type="entry name" value="WD40_repeat_dom_sf"/>
</dbReference>
<proteinExistence type="predicted"/>
<reference evidence="4" key="1">
    <citation type="journal article" date="2020" name="Stud. Mycol.">
        <title>101 Dothideomycetes genomes: a test case for predicting lifestyles and emergence of pathogens.</title>
        <authorList>
            <person name="Haridas S."/>
            <person name="Albert R."/>
            <person name="Binder M."/>
            <person name="Bloem J."/>
            <person name="Labutti K."/>
            <person name="Salamov A."/>
            <person name="Andreopoulos B."/>
            <person name="Baker S."/>
            <person name="Barry K."/>
            <person name="Bills G."/>
            <person name="Bluhm B."/>
            <person name="Cannon C."/>
            <person name="Castanera R."/>
            <person name="Culley D."/>
            <person name="Daum C."/>
            <person name="Ezra D."/>
            <person name="Gonzalez J."/>
            <person name="Henrissat B."/>
            <person name="Kuo A."/>
            <person name="Liang C."/>
            <person name="Lipzen A."/>
            <person name="Lutzoni F."/>
            <person name="Magnuson J."/>
            <person name="Mondo S."/>
            <person name="Nolan M."/>
            <person name="Ohm R."/>
            <person name="Pangilinan J."/>
            <person name="Park H.-J."/>
            <person name="Ramirez L."/>
            <person name="Alfaro M."/>
            <person name="Sun H."/>
            <person name="Tritt A."/>
            <person name="Yoshinaga Y."/>
            <person name="Zwiers L.-H."/>
            <person name="Turgeon B."/>
            <person name="Goodwin S."/>
            <person name="Spatafora J."/>
            <person name="Crous P."/>
            <person name="Grigoriev I."/>
        </authorList>
    </citation>
    <scope>NUCLEOTIDE SEQUENCE</scope>
    <source>
        <strain evidence="4">CBS 110217</strain>
    </source>
</reference>
<dbReference type="Proteomes" id="UP000799777">
    <property type="component" value="Unassembled WGS sequence"/>
</dbReference>
<feature type="non-terminal residue" evidence="4">
    <location>
        <position position="1"/>
    </location>
</feature>
<dbReference type="PANTHER" id="PTHR22847">
    <property type="entry name" value="WD40 REPEAT PROTEIN"/>
    <property type="match status" value="1"/>
</dbReference>
<dbReference type="OrthoDB" id="19711at2759"/>
<evidence type="ECO:0000256" key="3">
    <source>
        <dbReference type="PROSITE-ProRule" id="PRU00221"/>
    </source>
</evidence>
<protein>
    <submittedName>
        <fullName evidence="4">WD40 repeat-like protein</fullName>
    </submittedName>
</protein>
<dbReference type="AlphaFoldDB" id="A0A9P4GXR8"/>
<dbReference type="PANTHER" id="PTHR22847:SF723">
    <property type="entry name" value="E3 UBIQUITIN LIGASE COMPLEX SCF SUBUNIT SCONB-RELATED"/>
    <property type="match status" value="1"/>
</dbReference>